<organism evidence="2 3">
    <name type="scientific">Meloidogyne incognita</name>
    <name type="common">Southern root-knot nematode worm</name>
    <name type="synonym">Oxyuris incognita</name>
    <dbReference type="NCBI Taxonomy" id="6306"/>
    <lineage>
        <taxon>Eukaryota</taxon>
        <taxon>Metazoa</taxon>
        <taxon>Ecdysozoa</taxon>
        <taxon>Nematoda</taxon>
        <taxon>Chromadorea</taxon>
        <taxon>Rhabditida</taxon>
        <taxon>Tylenchina</taxon>
        <taxon>Tylenchomorpha</taxon>
        <taxon>Tylenchoidea</taxon>
        <taxon>Meloidogynidae</taxon>
        <taxon>Meloidogyninae</taxon>
        <taxon>Meloidogyne</taxon>
        <taxon>Meloidogyne incognita group</taxon>
    </lineage>
</organism>
<dbReference type="AlphaFoldDB" id="A0A914LJV8"/>
<protein>
    <submittedName>
        <fullName evidence="3">Thyroid transcription factor 1-associated protein 26</fullName>
    </submittedName>
</protein>
<proteinExistence type="predicted"/>
<dbReference type="Pfam" id="PF08524">
    <property type="entry name" value="rRNA_processing"/>
    <property type="match status" value="1"/>
</dbReference>
<dbReference type="WBParaSite" id="Minc3s00588g14728">
    <property type="protein sequence ID" value="Minc3s00588g14728"/>
    <property type="gene ID" value="Minc3s00588g14728"/>
</dbReference>
<feature type="compositionally biased region" description="Basic and acidic residues" evidence="1">
    <location>
        <begin position="1"/>
        <end position="11"/>
    </location>
</feature>
<evidence type="ECO:0000256" key="1">
    <source>
        <dbReference type="SAM" id="MobiDB-lite"/>
    </source>
</evidence>
<dbReference type="InterPro" id="IPR013730">
    <property type="entry name" value="Fyv7/TAP26"/>
</dbReference>
<dbReference type="Proteomes" id="UP000887563">
    <property type="component" value="Unplaced"/>
</dbReference>
<accession>A0A914LJV8</accession>
<feature type="compositionally biased region" description="Basic and acidic residues" evidence="1">
    <location>
        <begin position="26"/>
        <end position="46"/>
    </location>
</feature>
<feature type="compositionally biased region" description="Basic residues" evidence="1">
    <location>
        <begin position="12"/>
        <end position="25"/>
    </location>
</feature>
<dbReference type="PRINTS" id="PR01854">
    <property type="entry name" value="BR22PROTEIN"/>
</dbReference>
<evidence type="ECO:0000313" key="2">
    <source>
        <dbReference type="Proteomes" id="UP000887563"/>
    </source>
</evidence>
<evidence type="ECO:0000313" key="3">
    <source>
        <dbReference type="WBParaSite" id="Minc3s00588g14728"/>
    </source>
</evidence>
<name>A0A914LJV8_MELIC</name>
<reference evidence="3" key="1">
    <citation type="submission" date="2022-11" db="UniProtKB">
        <authorList>
            <consortium name="WormBaseParasite"/>
        </authorList>
    </citation>
    <scope>IDENTIFICATION</scope>
</reference>
<keyword evidence="2" id="KW-1185">Reference proteome</keyword>
<feature type="region of interest" description="Disordered" evidence="1">
    <location>
        <begin position="1"/>
        <end position="46"/>
    </location>
</feature>
<sequence length="125" mass="15262">MEKVNREDSSRNRNKKFVHQRKFNKAKREGETDDKSGSDIPKRKDYVSAYKRAQQNYKKLREERKNEIERQKIEQEKKREKAKFEKEWRKKKNQVLQLRTRKGQPNLNAQIGMILEKLEKDKETN</sequence>